<dbReference type="PANTHER" id="PTHR23150:SF19">
    <property type="entry name" value="FORMYLGLYCINE-GENERATING ENZYME"/>
    <property type="match status" value="1"/>
</dbReference>
<accession>A0ABV8PRG1</accession>
<dbReference type="PANTHER" id="PTHR23150">
    <property type="entry name" value="SULFATASE MODIFYING FACTOR 1, 2"/>
    <property type="match status" value="1"/>
</dbReference>
<keyword evidence="3" id="KW-1185">Reference proteome</keyword>
<gene>
    <name evidence="2" type="ORF">ACFOWS_14100</name>
</gene>
<dbReference type="EMBL" id="JBHSCL010000009">
    <property type="protein sequence ID" value="MFC4221280.1"/>
    <property type="molecule type" value="Genomic_DNA"/>
</dbReference>
<dbReference type="InterPro" id="IPR016187">
    <property type="entry name" value="CTDL_fold"/>
</dbReference>
<dbReference type="Pfam" id="PF03781">
    <property type="entry name" value="FGE-sulfatase"/>
    <property type="match status" value="1"/>
</dbReference>
<reference evidence="3" key="1">
    <citation type="journal article" date="2019" name="Int. J. Syst. Evol. Microbiol.">
        <title>The Global Catalogue of Microorganisms (GCM) 10K type strain sequencing project: providing services to taxonomists for standard genome sequencing and annotation.</title>
        <authorList>
            <consortium name="The Broad Institute Genomics Platform"/>
            <consortium name="The Broad Institute Genome Sequencing Center for Infectious Disease"/>
            <person name="Wu L."/>
            <person name="Ma J."/>
        </authorList>
    </citation>
    <scope>NUCLEOTIDE SEQUENCE [LARGE SCALE GENOMIC DNA]</scope>
    <source>
        <strain evidence="3">CGMCC 1.15774</strain>
    </source>
</reference>
<evidence type="ECO:0000259" key="1">
    <source>
        <dbReference type="Pfam" id="PF03781"/>
    </source>
</evidence>
<organism evidence="2 3">
    <name type="scientific">Flagellimonas marina</name>
    <dbReference type="NCBI Taxonomy" id="1775168"/>
    <lineage>
        <taxon>Bacteria</taxon>
        <taxon>Pseudomonadati</taxon>
        <taxon>Bacteroidota</taxon>
        <taxon>Flavobacteriia</taxon>
        <taxon>Flavobacteriales</taxon>
        <taxon>Flavobacteriaceae</taxon>
        <taxon>Flagellimonas</taxon>
    </lineage>
</organism>
<proteinExistence type="predicted"/>
<comment type="caution">
    <text evidence="2">The sequence shown here is derived from an EMBL/GenBank/DDBJ whole genome shotgun (WGS) entry which is preliminary data.</text>
</comment>
<name>A0ABV8PRG1_9FLAO</name>
<dbReference type="RefSeq" id="WP_379765753.1">
    <property type="nucleotide sequence ID" value="NZ_JBHSCL010000009.1"/>
</dbReference>
<dbReference type="SUPFAM" id="SSF56436">
    <property type="entry name" value="C-type lectin-like"/>
    <property type="match status" value="1"/>
</dbReference>
<evidence type="ECO:0000313" key="3">
    <source>
        <dbReference type="Proteomes" id="UP001595841"/>
    </source>
</evidence>
<dbReference type="Proteomes" id="UP001595841">
    <property type="component" value="Unassembled WGS sequence"/>
</dbReference>
<evidence type="ECO:0000313" key="2">
    <source>
        <dbReference type="EMBL" id="MFC4221280.1"/>
    </source>
</evidence>
<feature type="domain" description="Sulfatase-modifying factor enzyme-like" evidence="1">
    <location>
        <begin position="52"/>
        <end position="278"/>
    </location>
</feature>
<dbReference type="InterPro" id="IPR042095">
    <property type="entry name" value="SUMF_sf"/>
</dbReference>
<sequence>MLKLTPLPKGFLAILMLVFTASVQYGFSQTIAKLDSSSVYTQKIPGTEVSFDMVAIPGGIYTMGSDSLNIDESPAHLVKIDNLWAGKYEVTWELFDLFLAENKAVFDSLPNETLQKVDAITRPSPPFEDPSLGMGKDGFPVVNVSPYAALTFCKWLSTVTGRFYRLPTEAEWEYMCKKGADTEDFFSVKTDVLDQYVWSYENSDYQYAKVGEKLPNGFGLYDILGNVSEWTLDEYNAKYYEKFRDSIAENPWNIPTKLHPRVYRGGSWYDDLRNISPTKRGESGLYLQKNDPQIPKSFWWYTDSSYIGFRLVSPIEQPSEEETQKFWQIVLDE</sequence>
<dbReference type="InterPro" id="IPR051043">
    <property type="entry name" value="Sulfatase_Mod_Factor_Kinase"/>
</dbReference>
<protein>
    <submittedName>
        <fullName evidence="2">Formylglycine-generating enzyme family protein</fullName>
    </submittedName>
</protein>
<dbReference type="InterPro" id="IPR005532">
    <property type="entry name" value="SUMF_dom"/>
</dbReference>
<dbReference type="Gene3D" id="3.90.1580.10">
    <property type="entry name" value="paralog of FGE (formylglycine-generating enzyme)"/>
    <property type="match status" value="1"/>
</dbReference>